<name>F8X228_9BACT</name>
<evidence type="ECO:0000313" key="1">
    <source>
        <dbReference type="EMBL" id="EGK05844.1"/>
    </source>
</evidence>
<comment type="caution">
    <text evidence="1">The sequence shown here is derived from an EMBL/GenBank/DDBJ whole genome shotgun (WGS) entry which is preliminary data.</text>
</comment>
<protein>
    <submittedName>
        <fullName evidence="1">Uncharacterized protein</fullName>
    </submittedName>
</protein>
<keyword evidence="2" id="KW-1185">Reference proteome</keyword>
<gene>
    <name evidence="1" type="ORF">HMPREF9456_02108</name>
</gene>
<dbReference type="EMBL" id="ADLW01000010">
    <property type="protein sequence ID" value="EGK05844.1"/>
    <property type="molecule type" value="Genomic_DNA"/>
</dbReference>
<dbReference type="AlphaFoldDB" id="F8X228"/>
<organism evidence="1 2">
    <name type="scientific">Dysgonomonas mossii DSM 22836</name>
    <dbReference type="NCBI Taxonomy" id="742767"/>
    <lineage>
        <taxon>Bacteria</taxon>
        <taxon>Pseudomonadati</taxon>
        <taxon>Bacteroidota</taxon>
        <taxon>Bacteroidia</taxon>
        <taxon>Bacteroidales</taxon>
        <taxon>Dysgonomonadaceae</taxon>
        <taxon>Dysgonomonas</taxon>
    </lineage>
</organism>
<proteinExistence type="predicted"/>
<dbReference type="Proteomes" id="UP000006420">
    <property type="component" value="Unassembled WGS sequence"/>
</dbReference>
<sequence length="65" mass="7495">MQKIEYKMSKYMMERLPAFTVFLSTFRTVVLLNKSPAILASLVDPDLMFTHSSKKAIIVICLIDR</sequence>
<evidence type="ECO:0000313" key="2">
    <source>
        <dbReference type="Proteomes" id="UP000006420"/>
    </source>
</evidence>
<reference evidence="1 2" key="1">
    <citation type="submission" date="2011-04" db="EMBL/GenBank/DDBJ databases">
        <title>The Genome Sequence of Dysgonomonas mossii DSM 22836.</title>
        <authorList>
            <consortium name="The Broad Institute Genome Sequencing Platform"/>
            <person name="Earl A."/>
            <person name="Ward D."/>
            <person name="Feldgarden M."/>
            <person name="Gevers D."/>
            <person name="Pudlo N."/>
            <person name="Martens E."/>
            <person name="Allen-Vercoe E."/>
            <person name="Young S.K."/>
            <person name="Zeng Q."/>
            <person name="Gargeya S."/>
            <person name="Fitzgerald M."/>
            <person name="Haas B."/>
            <person name="Abouelleil A."/>
            <person name="Alvarado L."/>
            <person name="Arachchi H.M."/>
            <person name="Berlin A."/>
            <person name="Brown A."/>
            <person name="Chapman S.B."/>
            <person name="Chen Z."/>
            <person name="Dunbar C."/>
            <person name="Freedman E."/>
            <person name="Gearin G."/>
            <person name="Gellesch M."/>
            <person name="Goldberg J."/>
            <person name="Griggs A."/>
            <person name="Gujja S."/>
            <person name="Heiman D."/>
            <person name="Howarth C."/>
            <person name="Larson L."/>
            <person name="Lui A."/>
            <person name="MacDonald P.J.P."/>
            <person name="Mehta T."/>
            <person name="Montmayeur A."/>
            <person name="Murphy C."/>
            <person name="Neiman D."/>
            <person name="Pearson M."/>
            <person name="Priest M."/>
            <person name="Roberts A."/>
            <person name="Saif S."/>
            <person name="Shea T."/>
            <person name="Shenoy N."/>
            <person name="Sisk P."/>
            <person name="Stolte C."/>
            <person name="Sykes S."/>
            <person name="Yandava C."/>
            <person name="Wortman J."/>
            <person name="Nusbaum C."/>
            <person name="Birren B."/>
        </authorList>
    </citation>
    <scope>NUCLEOTIDE SEQUENCE [LARGE SCALE GENOMIC DNA]</scope>
    <source>
        <strain evidence="1 2">DSM 22836</strain>
    </source>
</reference>
<dbReference type="HOGENOM" id="CLU_2842782_0_0_10"/>
<accession>F8X228</accession>